<evidence type="ECO:0000256" key="1">
    <source>
        <dbReference type="ARBA" id="ARBA00022598"/>
    </source>
</evidence>
<evidence type="ECO:0000256" key="4">
    <source>
        <dbReference type="PROSITE-ProRule" id="PRU00409"/>
    </source>
</evidence>
<dbReference type="Gene3D" id="3.30.470.20">
    <property type="entry name" value="ATP-grasp fold, B domain"/>
    <property type="match status" value="1"/>
</dbReference>
<dbReference type="SUPFAM" id="SSF56059">
    <property type="entry name" value="Glutathione synthetase ATP-binding domain-like"/>
    <property type="match status" value="1"/>
</dbReference>
<dbReference type="GO" id="GO:0016874">
    <property type="term" value="F:ligase activity"/>
    <property type="evidence" value="ECO:0007669"/>
    <property type="project" value="UniProtKB-KW"/>
</dbReference>
<dbReference type="GO" id="GO:0005524">
    <property type="term" value="F:ATP binding"/>
    <property type="evidence" value="ECO:0007669"/>
    <property type="project" value="UniProtKB-UniRule"/>
</dbReference>
<dbReference type="Proteomes" id="UP000297948">
    <property type="component" value="Unassembled WGS sequence"/>
</dbReference>
<keyword evidence="7" id="KW-1185">Reference proteome</keyword>
<gene>
    <name evidence="6" type="ORF">E4099_04295</name>
</gene>
<dbReference type="PANTHER" id="PTHR43585">
    <property type="entry name" value="FUMIPYRROLE BIOSYNTHESIS PROTEIN C"/>
    <property type="match status" value="1"/>
</dbReference>
<dbReference type="OrthoDB" id="24041at2"/>
<proteinExistence type="predicted"/>
<comment type="caution">
    <text evidence="6">The sequence shown here is derived from an EMBL/GenBank/DDBJ whole genome shotgun (WGS) entry which is preliminary data.</text>
</comment>
<protein>
    <submittedName>
        <fullName evidence="6">ATP-grasp domain-containing protein</fullName>
    </submittedName>
</protein>
<dbReference type="InterPro" id="IPR011761">
    <property type="entry name" value="ATP-grasp"/>
</dbReference>
<evidence type="ECO:0000313" key="6">
    <source>
        <dbReference type="EMBL" id="TGB16998.1"/>
    </source>
</evidence>
<dbReference type="InterPro" id="IPR052032">
    <property type="entry name" value="ATP-dep_AA_Ligase"/>
</dbReference>
<evidence type="ECO:0000256" key="3">
    <source>
        <dbReference type="ARBA" id="ARBA00022840"/>
    </source>
</evidence>
<evidence type="ECO:0000259" key="5">
    <source>
        <dbReference type="PROSITE" id="PS50975"/>
    </source>
</evidence>
<dbReference type="EMBL" id="SRID01000021">
    <property type="protein sequence ID" value="TGB16998.1"/>
    <property type="molecule type" value="Genomic_DNA"/>
</dbReference>
<dbReference type="RefSeq" id="WP_135337572.1">
    <property type="nucleotide sequence ID" value="NZ_JBHLTX010000022.1"/>
</dbReference>
<evidence type="ECO:0000256" key="2">
    <source>
        <dbReference type="ARBA" id="ARBA00022741"/>
    </source>
</evidence>
<keyword evidence="1" id="KW-0436">Ligase</keyword>
<dbReference type="NCBIfam" id="NF005543">
    <property type="entry name" value="PRK07206.1"/>
    <property type="match status" value="1"/>
</dbReference>
<name>A0A4Z0HC08_9ACTN</name>
<dbReference type="PROSITE" id="PS50975">
    <property type="entry name" value="ATP_GRASP"/>
    <property type="match status" value="1"/>
</dbReference>
<evidence type="ECO:0000313" key="7">
    <source>
        <dbReference type="Proteomes" id="UP000297948"/>
    </source>
</evidence>
<dbReference type="Pfam" id="PF13535">
    <property type="entry name" value="ATP-grasp_4"/>
    <property type="match status" value="1"/>
</dbReference>
<dbReference type="PANTHER" id="PTHR43585:SF2">
    <property type="entry name" value="ATP-GRASP ENZYME FSQD"/>
    <property type="match status" value="1"/>
</dbReference>
<feature type="domain" description="ATP-grasp" evidence="5">
    <location>
        <begin position="108"/>
        <end position="307"/>
    </location>
</feature>
<reference evidence="6 7" key="1">
    <citation type="submission" date="2019-03" db="EMBL/GenBank/DDBJ databases">
        <authorList>
            <person name="Gonzalez-Pimentel J.L."/>
        </authorList>
    </citation>
    <scope>NUCLEOTIDE SEQUENCE [LARGE SCALE GENOMIC DNA]</scope>
    <source>
        <strain evidence="6 7">JCM 31289</strain>
    </source>
</reference>
<keyword evidence="3 4" id="KW-0067">ATP-binding</keyword>
<sequence length="410" mass="45241">MKCAIVDAYGIGRFLPAALRRHGVEPLHVRSQFPDVHLSYEPADFEIDIQHDGDLEATAARLRELGVGFVVAAMESGVLLADALSAALGTPGNGPSDPPARRDKHRMVRAVERAGLAVADSFASPHADEVVTWAETRGQWPVVLKPVASAGMDNVHFCHDAEDIRAAHASIRAATDRYGRHNETALAQGFLDGDEYFVNTVSREGKHHIVEIWRYRKHRIDSNRSMVSNEHPVPFNDPDAKQVGEYALGVLDALEIRNGAAHTEIMQTANGPVLVECGARLGGAHLPDLVTRSIGTNQVDLLALAIARPEEVTAGRLPTYRLLNHVRFMNLIVPRDGVIPDEAGWQPVRDLESFLELVVTQPTGKRIERTVDLATSPGYMYLSHDDPDRLQADYERVRELERTGLYEPNH</sequence>
<dbReference type="GO" id="GO:0046872">
    <property type="term" value="F:metal ion binding"/>
    <property type="evidence" value="ECO:0007669"/>
    <property type="project" value="InterPro"/>
</dbReference>
<keyword evidence="2 4" id="KW-0547">Nucleotide-binding</keyword>
<accession>A0A4Z0HC08</accession>
<dbReference type="AlphaFoldDB" id="A0A4Z0HC08"/>
<organism evidence="6 7">
    <name type="scientific">Streptomyces palmae</name>
    <dbReference type="NCBI Taxonomy" id="1701085"/>
    <lineage>
        <taxon>Bacteria</taxon>
        <taxon>Bacillati</taxon>
        <taxon>Actinomycetota</taxon>
        <taxon>Actinomycetes</taxon>
        <taxon>Kitasatosporales</taxon>
        <taxon>Streptomycetaceae</taxon>
        <taxon>Streptomyces</taxon>
    </lineage>
</organism>